<evidence type="ECO:0000256" key="5">
    <source>
        <dbReference type="ARBA" id="ARBA00022475"/>
    </source>
</evidence>
<dbReference type="Gene3D" id="3.40.50.2300">
    <property type="match status" value="2"/>
</dbReference>
<name>A0A8J2YY28_9PROT</name>
<dbReference type="GO" id="GO:0045121">
    <property type="term" value="C:membrane raft"/>
    <property type="evidence" value="ECO:0007669"/>
    <property type="project" value="UniProtKB-SubCell"/>
</dbReference>
<dbReference type="NCBIfam" id="TIGR00229">
    <property type="entry name" value="sensory_box"/>
    <property type="match status" value="1"/>
</dbReference>
<dbReference type="InterPro" id="IPR001789">
    <property type="entry name" value="Sig_transdc_resp-reg_receiver"/>
</dbReference>
<feature type="domain" description="HAMP" evidence="18">
    <location>
        <begin position="316"/>
        <end position="369"/>
    </location>
</feature>
<keyword evidence="14" id="KW-0812">Transmembrane</keyword>
<reference evidence="19" key="1">
    <citation type="journal article" date="2014" name="Int. J. Syst. Evol. Microbiol.">
        <title>Complete genome sequence of Corynebacterium casei LMG S-19264T (=DSM 44701T), isolated from a smear-ripened cheese.</title>
        <authorList>
            <consortium name="US DOE Joint Genome Institute (JGI-PGF)"/>
            <person name="Walter F."/>
            <person name="Albersmeier A."/>
            <person name="Kalinowski J."/>
            <person name="Ruckert C."/>
        </authorList>
    </citation>
    <scope>NUCLEOTIDE SEQUENCE</scope>
    <source>
        <strain evidence="19">CGMCC 1.15725</strain>
    </source>
</reference>
<dbReference type="FunFam" id="3.30.565.10:FF:000023">
    <property type="entry name" value="PAS domain-containing sensor histidine kinase"/>
    <property type="match status" value="1"/>
</dbReference>
<evidence type="ECO:0000256" key="14">
    <source>
        <dbReference type="SAM" id="Phobius"/>
    </source>
</evidence>
<keyword evidence="12 14" id="KW-0472">Membrane</keyword>
<comment type="caution">
    <text evidence="19">The sequence shown here is derived from an EMBL/GenBank/DDBJ whole genome shotgun (WGS) entry which is preliminary data.</text>
</comment>
<evidence type="ECO:0000256" key="6">
    <source>
        <dbReference type="ARBA" id="ARBA00022553"/>
    </source>
</evidence>
<feature type="domain" description="Histidine kinase" evidence="15">
    <location>
        <begin position="686"/>
        <end position="905"/>
    </location>
</feature>
<dbReference type="SMART" id="SM00388">
    <property type="entry name" value="HisKA"/>
    <property type="match status" value="1"/>
</dbReference>
<keyword evidence="11" id="KW-0902">Two-component regulatory system</keyword>
<gene>
    <name evidence="19" type="ORF">GCM10011611_47300</name>
</gene>
<dbReference type="Pfam" id="PF02518">
    <property type="entry name" value="HATPase_c"/>
    <property type="match status" value="1"/>
</dbReference>
<evidence type="ECO:0000256" key="1">
    <source>
        <dbReference type="ARBA" id="ARBA00000085"/>
    </source>
</evidence>
<dbReference type="AlphaFoldDB" id="A0A8J2YY28"/>
<dbReference type="PROSITE" id="PS50110">
    <property type="entry name" value="RESPONSE_REGULATORY"/>
    <property type="match status" value="2"/>
</dbReference>
<evidence type="ECO:0000256" key="13">
    <source>
        <dbReference type="PROSITE-ProRule" id="PRU00169"/>
    </source>
</evidence>
<evidence type="ECO:0000259" key="15">
    <source>
        <dbReference type="PROSITE" id="PS50109"/>
    </source>
</evidence>
<sequence>MLKPLKLRTSIVLIFGGLAFLTVALVALVVGNGARSLAEHDARLRLEAAAVTIRNELDQDLAERFRDIRNGAALSPLFAEGNTPIRRAWFDRVLATYPDYAWLGFAGLDGTVVTSANGVLEGQSVVGRPWFTEGLKAPFIGDVHAALLLEQLLPNPSGEPMRFIDLAAPVANPSGQIVGVLGAHLSWQWARRLQRTVLASADDGRQGIEAFILDRGGRVLLGPEGFLDKPLALPGLAPPAAKPESALVSWPDAAPYLTSSVGTEAHADFPGLGWSVTVRQPRSLAFAEAQAIQRRVLWLSLAAALLAGGIAWLLADRLARPLTRLSEAAQRIRKGEPDVTLPRPSGYFETASLARSIHTMTATLERQRGDLAELNATLEARIAQRTAALNLMQEVAAAANEARDLDAAVRFGLARLTAFLGWPVGHAHRIITAPDGRFEYVATELWQLGDTRRFAPFVAATQELVFGEGDGLPGRVVAEGAPVWVSDVRMLPGFLRRAAAETCGLGAALAVPVKVGDRIELILQCFADRPLEADAEGLSVARFVGQQLSRVAERLAAAAHLAEREARLSAVYDSVLDGILTIDPSGAIETMNRAAERLFGHPAGSLVQRNMRLLLAEPSSLVSEEGEFALGTVRELEGIRADGSRFPMELAVTAADVDDRPLRVVSVRDISERRAIERLKNEFVSTVSHELRTPLTSISGALALMAKGTAGALPDKAQSLVAIARSNCDRLVRLINDILDLERIEAGRLVFEFGPVDLVELLDDAARETADFAQQYDVTLTVARSMPEAIVWGDRHRLMQVVGNLVSNAIKFSPAGSTVTLDTVRAHGRVRVAVIDEGRGIPDAFKATIFQKFAQADASDSRQKGGTGLGLSIVKSIVERHGGTVGFSSRVRAGSIFWFELPERLDTSTADEPWDVAPSPRVLVCEDDEDAGRILALHLERAGYEPVVTRSAAEARDRLRRGGFAAMTLDIGLPDGDGLALLHEIKADPATADMPVVVVSGRPEAGRDRLGIADWLEKPVIPERLIAALDQVVEEVERPAVLHVEDDPDIAGLVAATLGAGTSLTSVGSLAEARRALAQAEFDVVLLDVGLPDGSGLELLDTLDVLTDRPKPSVILFSAQELHPDRRDEMAAVLVKSQANLDRLAQMIEQALSRRMVATTRSASG</sequence>
<dbReference type="InterPro" id="IPR003018">
    <property type="entry name" value="GAF"/>
</dbReference>
<dbReference type="CDD" id="cd06225">
    <property type="entry name" value="HAMP"/>
    <property type="match status" value="1"/>
</dbReference>
<dbReference type="SUPFAM" id="SSF158472">
    <property type="entry name" value="HAMP domain-like"/>
    <property type="match status" value="1"/>
</dbReference>
<evidence type="ECO:0000313" key="20">
    <source>
        <dbReference type="Proteomes" id="UP000646365"/>
    </source>
</evidence>
<dbReference type="Gene3D" id="6.10.340.10">
    <property type="match status" value="1"/>
</dbReference>
<dbReference type="PROSITE" id="PS50112">
    <property type="entry name" value="PAS"/>
    <property type="match status" value="1"/>
</dbReference>
<evidence type="ECO:0000256" key="12">
    <source>
        <dbReference type="ARBA" id="ARBA00023136"/>
    </source>
</evidence>
<dbReference type="InterPro" id="IPR036890">
    <property type="entry name" value="HATPase_C_sf"/>
</dbReference>
<evidence type="ECO:0000256" key="10">
    <source>
        <dbReference type="ARBA" id="ARBA00022840"/>
    </source>
</evidence>
<dbReference type="Gene3D" id="3.30.450.40">
    <property type="match status" value="1"/>
</dbReference>
<evidence type="ECO:0000256" key="8">
    <source>
        <dbReference type="ARBA" id="ARBA00022741"/>
    </source>
</evidence>
<feature type="domain" description="Response regulatory" evidence="16">
    <location>
        <begin position="1040"/>
        <end position="1152"/>
    </location>
</feature>
<dbReference type="SUPFAM" id="SSF55874">
    <property type="entry name" value="ATPase domain of HSP90 chaperone/DNA topoisomerase II/histidine kinase"/>
    <property type="match status" value="1"/>
</dbReference>
<dbReference type="InterPro" id="IPR000014">
    <property type="entry name" value="PAS"/>
</dbReference>
<dbReference type="Pfam" id="PF00512">
    <property type="entry name" value="HisKA"/>
    <property type="match status" value="1"/>
</dbReference>
<evidence type="ECO:0000256" key="2">
    <source>
        <dbReference type="ARBA" id="ARBA00004236"/>
    </source>
</evidence>
<dbReference type="SMART" id="SM00304">
    <property type="entry name" value="HAMP"/>
    <property type="match status" value="1"/>
</dbReference>
<dbReference type="PROSITE" id="PS50109">
    <property type="entry name" value="HIS_KIN"/>
    <property type="match status" value="1"/>
</dbReference>
<dbReference type="Pfam" id="PF00072">
    <property type="entry name" value="Response_reg"/>
    <property type="match status" value="2"/>
</dbReference>
<evidence type="ECO:0000259" key="16">
    <source>
        <dbReference type="PROSITE" id="PS50110"/>
    </source>
</evidence>
<dbReference type="PRINTS" id="PR00344">
    <property type="entry name" value="BCTRLSENSOR"/>
</dbReference>
<evidence type="ECO:0000256" key="3">
    <source>
        <dbReference type="ARBA" id="ARBA00004314"/>
    </source>
</evidence>
<dbReference type="PANTHER" id="PTHR43047">
    <property type="entry name" value="TWO-COMPONENT HISTIDINE PROTEIN KINASE"/>
    <property type="match status" value="1"/>
</dbReference>
<accession>A0A8J2YY28</accession>
<dbReference type="PROSITE" id="PS50885">
    <property type="entry name" value="HAMP"/>
    <property type="match status" value="1"/>
</dbReference>
<comment type="subcellular location">
    <subcellularLocation>
        <location evidence="2">Cell membrane</location>
    </subcellularLocation>
    <subcellularLocation>
        <location evidence="3">Membrane raft</location>
        <topology evidence="3">Multi-pass membrane protein</topology>
    </subcellularLocation>
</comment>
<keyword evidence="20" id="KW-1185">Reference proteome</keyword>
<evidence type="ECO:0000313" key="19">
    <source>
        <dbReference type="EMBL" id="GGF35501.1"/>
    </source>
</evidence>
<evidence type="ECO:0000259" key="17">
    <source>
        <dbReference type="PROSITE" id="PS50112"/>
    </source>
</evidence>
<dbReference type="CDD" id="cd00130">
    <property type="entry name" value="PAS"/>
    <property type="match status" value="1"/>
</dbReference>
<dbReference type="GO" id="GO:0005886">
    <property type="term" value="C:plasma membrane"/>
    <property type="evidence" value="ECO:0007669"/>
    <property type="project" value="UniProtKB-SubCell"/>
</dbReference>
<dbReference type="InterPro" id="IPR035965">
    <property type="entry name" value="PAS-like_dom_sf"/>
</dbReference>
<dbReference type="Pfam" id="PF13185">
    <property type="entry name" value="GAF_2"/>
    <property type="match status" value="1"/>
</dbReference>
<evidence type="ECO:0000256" key="11">
    <source>
        <dbReference type="ARBA" id="ARBA00023012"/>
    </source>
</evidence>
<feature type="modified residue" description="4-aspartylphosphate" evidence="13">
    <location>
        <position position="1088"/>
    </location>
</feature>
<keyword evidence="8" id="KW-0547">Nucleotide-binding</keyword>
<keyword evidence="10" id="KW-0067">ATP-binding</keyword>
<dbReference type="Gene3D" id="1.10.287.130">
    <property type="match status" value="1"/>
</dbReference>
<dbReference type="SUPFAM" id="SSF55781">
    <property type="entry name" value="GAF domain-like"/>
    <property type="match status" value="1"/>
</dbReference>
<dbReference type="Pfam" id="PF13426">
    <property type="entry name" value="PAS_9"/>
    <property type="match status" value="1"/>
</dbReference>
<dbReference type="SMART" id="SM00387">
    <property type="entry name" value="HATPase_c"/>
    <property type="match status" value="1"/>
</dbReference>
<dbReference type="InterPro" id="IPR005467">
    <property type="entry name" value="His_kinase_dom"/>
</dbReference>
<dbReference type="EMBL" id="BMJQ01000013">
    <property type="protein sequence ID" value="GGF35501.1"/>
    <property type="molecule type" value="Genomic_DNA"/>
</dbReference>
<evidence type="ECO:0000256" key="4">
    <source>
        <dbReference type="ARBA" id="ARBA00012438"/>
    </source>
</evidence>
<evidence type="ECO:0000256" key="9">
    <source>
        <dbReference type="ARBA" id="ARBA00022777"/>
    </source>
</evidence>
<dbReference type="CDD" id="cd00082">
    <property type="entry name" value="HisKA"/>
    <property type="match status" value="1"/>
</dbReference>
<dbReference type="InterPro" id="IPR003660">
    <property type="entry name" value="HAMP_dom"/>
</dbReference>
<dbReference type="Gene3D" id="3.30.450.20">
    <property type="entry name" value="PAS domain"/>
    <property type="match status" value="2"/>
</dbReference>
<dbReference type="InterPro" id="IPR029016">
    <property type="entry name" value="GAF-like_dom_sf"/>
</dbReference>
<comment type="catalytic activity">
    <reaction evidence="1">
        <text>ATP + protein L-histidine = ADP + protein N-phospho-L-histidine.</text>
        <dbReference type="EC" id="2.7.13.3"/>
    </reaction>
</comment>
<keyword evidence="5" id="KW-1003">Cell membrane</keyword>
<evidence type="ECO:0000256" key="7">
    <source>
        <dbReference type="ARBA" id="ARBA00022679"/>
    </source>
</evidence>
<dbReference type="InterPro" id="IPR011006">
    <property type="entry name" value="CheY-like_superfamily"/>
</dbReference>
<dbReference type="SUPFAM" id="SSF52172">
    <property type="entry name" value="CheY-like"/>
    <property type="match status" value="2"/>
</dbReference>
<dbReference type="Proteomes" id="UP000646365">
    <property type="component" value="Unassembled WGS sequence"/>
</dbReference>
<feature type="domain" description="Response regulatory" evidence="16">
    <location>
        <begin position="921"/>
        <end position="1033"/>
    </location>
</feature>
<protein>
    <recommendedName>
        <fullName evidence="4">histidine kinase</fullName>
        <ecNumber evidence="4">2.7.13.3</ecNumber>
    </recommendedName>
</protein>
<dbReference type="GO" id="GO:0009927">
    <property type="term" value="F:histidine phosphotransfer kinase activity"/>
    <property type="evidence" value="ECO:0007669"/>
    <property type="project" value="TreeGrafter"/>
</dbReference>
<proteinExistence type="predicted"/>
<feature type="transmembrane region" description="Helical" evidence="14">
    <location>
        <begin position="296"/>
        <end position="315"/>
    </location>
</feature>
<keyword evidence="6 13" id="KW-0597">Phosphoprotein</keyword>
<keyword evidence="9" id="KW-0418">Kinase</keyword>
<dbReference type="SMART" id="SM00448">
    <property type="entry name" value="REC"/>
    <property type="match status" value="2"/>
</dbReference>
<dbReference type="SUPFAM" id="SSF55785">
    <property type="entry name" value="PYP-like sensor domain (PAS domain)"/>
    <property type="match status" value="1"/>
</dbReference>
<keyword evidence="7" id="KW-0808">Transferase</keyword>
<dbReference type="EC" id="2.7.13.3" evidence="4"/>
<dbReference type="SUPFAM" id="SSF47384">
    <property type="entry name" value="Homodimeric domain of signal transducing histidine kinase"/>
    <property type="match status" value="1"/>
</dbReference>
<reference evidence="19" key="2">
    <citation type="submission" date="2020-09" db="EMBL/GenBank/DDBJ databases">
        <authorList>
            <person name="Sun Q."/>
            <person name="Zhou Y."/>
        </authorList>
    </citation>
    <scope>NUCLEOTIDE SEQUENCE</scope>
    <source>
        <strain evidence="19">CGMCC 1.15725</strain>
    </source>
</reference>
<feature type="modified residue" description="4-aspartylphosphate" evidence="13">
    <location>
        <position position="970"/>
    </location>
</feature>
<dbReference type="InterPro" id="IPR003594">
    <property type="entry name" value="HATPase_dom"/>
</dbReference>
<dbReference type="InterPro" id="IPR036097">
    <property type="entry name" value="HisK_dim/P_sf"/>
</dbReference>
<dbReference type="GO" id="GO:0005524">
    <property type="term" value="F:ATP binding"/>
    <property type="evidence" value="ECO:0007669"/>
    <property type="project" value="UniProtKB-KW"/>
</dbReference>
<dbReference type="PANTHER" id="PTHR43047:SF72">
    <property type="entry name" value="OSMOSENSING HISTIDINE PROTEIN KINASE SLN1"/>
    <property type="match status" value="1"/>
</dbReference>
<dbReference type="CDD" id="cd16922">
    <property type="entry name" value="HATPase_EvgS-ArcB-TorS-like"/>
    <property type="match status" value="1"/>
</dbReference>
<dbReference type="FunFam" id="1.10.287.130:FF:000001">
    <property type="entry name" value="Two-component sensor histidine kinase"/>
    <property type="match status" value="1"/>
</dbReference>
<dbReference type="InterPro" id="IPR004358">
    <property type="entry name" value="Sig_transdc_His_kin-like_C"/>
</dbReference>
<dbReference type="SMART" id="SM00091">
    <property type="entry name" value="PAS"/>
    <property type="match status" value="1"/>
</dbReference>
<dbReference type="RefSeq" id="WP_189050399.1">
    <property type="nucleotide sequence ID" value="NZ_BMJQ01000013.1"/>
</dbReference>
<evidence type="ECO:0000259" key="18">
    <source>
        <dbReference type="PROSITE" id="PS50885"/>
    </source>
</evidence>
<dbReference type="InterPro" id="IPR003661">
    <property type="entry name" value="HisK_dim/P_dom"/>
</dbReference>
<keyword evidence="14" id="KW-1133">Transmembrane helix</keyword>
<organism evidence="19 20">
    <name type="scientific">Aliidongia dinghuensis</name>
    <dbReference type="NCBI Taxonomy" id="1867774"/>
    <lineage>
        <taxon>Bacteria</taxon>
        <taxon>Pseudomonadati</taxon>
        <taxon>Pseudomonadota</taxon>
        <taxon>Alphaproteobacteria</taxon>
        <taxon>Rhodospirillales</taxon>
        <taxon>Dongiaceae</taxon>
        <taxon>Aliidongia</taxon>
    </lineage>
</organism>
<dbReference type="GO" id="GO:0000155">
    <property type="term" value="F:phosphorelay sensor kinase activity"/>
    <property type="evidence" value="ECO:0007669"/>
    <property type="project" value="InterPro"/>
</dbReference>
<feature type="domain" description="PAS" evidence="17">
    <location>
        <begin position="564"/>
        <end position="620"/>
    </location>
</feature>
<dbReference type="Gene3D" id="3.30.565.10">
    <property type="entry name" value="Histidine kinase-like ATPase, C-terminal domain"/>
    <property type="match status" value="1"/>
</dbReference>